<dbReference type="PANTHER" id="PTHR43806">
    <property type="entry name" value="PEPTIDASE S8"/>
    <property type="match status" value="1"/>
</dbReference>
<dbReference type="InterPro" id="IPR050131">
    <property type="entry name" value="Peptidase_S8_subtilisin-like"/>
</dbReference>
<keyword evidence="2 6" id="KW-0645">Protease</keyword>
<dbReference type="PRINTS" id="PR00723">
    <property type="entry name" value="SUBTILISIN"/>
</dbReference>
<dbReference type="InterPro" id="IPR022398">
    <property type="entry name" value="Peptidase_S8_His-AS"/>
</dbReference>
<organism evidence="11 12">
    <name type="scientific">Microbulbifer agarilyticus</name>
    <dbReference type="NCBI Taxonomy" id="260552"/>
    <lineage>
        <taxon>Bacteria</taxon>
        <taxon>Pseudomonadati</taxon>
        <taxon>Pseudomonadota</taxon>
        <taxon>Gammaproteobacteria</taxon>
        <taxon>Cellvibrionales</taxon>
        <taxon>Microbulbiferaceae</taxon>
        <taxon>Microbulbifer</taxon>
    </lineage>
</organism>
<feature type="domain" description="Pesticidal crystal protein Cry22Aa Ig-like" evidence="10">
    <location>
        <begin position="635"/>
        <end position="687"/>
    </location>
</feature>
<comment type="similarity">
    <text evidence="1 6 7">Belongs to the peptidase S8 family.</text>
</comment>
<feature type="active site" description="Charge relay system" evidence="5 6">
    <location>
        <position position="233"/>
    </location>
</feature>
<dbReference type="InterPro" id="IPR013783">
    <property type="entry name" value="Ig-like_fold"/>
</dbReference>
<evidence type="ECO:0000256" key="6">
    <source>
        <dbReference type="PROSITE-ProRule" id="PRU01240"/>
    </source>
</evidence>
<dbReference type="PROSITE" id="PS00137">
    <property type="entry name" value="SUBTILASE_HIS"/>
    <property type="match status" value="1"/>
</dbReference>
<accession>A0A1Q2M4K8</accession>
<evidence type="ECO:0000256" key="3">
    <source>
        <dbReference type="ARBA" id="ARBA00022801"/>
    </source>
</evidence>
<dbReference type="KEGG" id="maga:Mag101_08010"/>
<name>A0A1Q2M4K8_9GAMM</name>
<evidence type="ECO:0000256" key="2">
    <source>
        <dbReference type="ARBA" id="ARBA00022670"/>
    </source>
</evidence>
<dbReference type="InterPro" id="IPR034204">
    <property type="entry name" value="PfSUB1-like_cat_dom"/>
</dbReference>
<feature type="chain" id="PRO_5010195404" description="Peptidase S8/S53 domain-containing protein" evidence="8">
    <location>
        <begin position="23"/>
        <end position="1130"/>
    </location>
</feature>
<dbReference type="PROSITE" id="PS00138">
    <property type="entry name" value="SUBTILASE_SER"/>
    <property type="match status" value="1"/>
</dbReference>
<evidence type="ECO:0000256" key="5">
    <source>
        <dbReference type="PIRSR" id="PIRSR615500-1"/>
    </source>
</evidence>
<dbReference type="STRING" id="260552.Mag101_08010"/>
<dbReference type="GO" id="GO:0004252">
    <property type="term" value="F:serine-type endopeptidase activity"/>
    <property type="evidence" value="ECO:0007669"/>
    <property type="project" value="UniProtKB-UniRule"/>
</dbReference>
<protein>
    <recommendedName>
        <fullName evidence="13">Peptidase S8/S53 domain-containing protein</fullName>
    </recommendedName>
</protein>
<dbReference type="PROSITE" id="PS51892">
    <property type="entry name" value="SUBTILASE"/>
    <property type="match status" value="1"/>
</dbReference>
<feature type="active site" description="Charge relay system" evidence="5 6">
    <location>
        <position position="404"/>
    </location>
</feature>
<dbReference type="AlphaFoldDB" id="A0A1Q2M4K8"/>
<dbReference type="Pfam" id="PF16403">
    <property type="entry name" value="Bact_surface_Ig-like"/>
    <property type="match status" value="2"/>
</dbReference>
<dbReference type="SUPFAM" id="SSF52743">
    <property type="entry name" value="Subtilisin-like"/>
    <property type="match status" value="1"/>
</dbReference>
<dbReference type="InterPro" id="IPR023827">
    <property type="entry name" value="Peptidase_S8_Asp-AS"/>
</dbReference>
<feature type="domain" description="Pesticidal crystal protein Cry22Aa Ig-like" evidence="10">
    <location>
        <begin position="800"/>
        <end position="870"/>
    </location>
</feature>
<evidence type="ECO:0008006" key="13">
    <source>
        <dbReference type="Google" id="ProtNLM"/>
    </source>
</evidence>
<dbReference type="InterPro" id="IPR015500">
    <property type="entry name" value="Peptidase_S8_subtilisin-rel"/>
</dbReference>
<dbReference type="GO" id="GO:0006508">
    <property type="term" value="P:proteolysis"/>
    <property type="evidence" value="ECO:0007669"/>
    <property type="project" value="UniProtKB-KW"/>
</dbReference>
<dbReference type="Gene3D" id="3.40.50.200">
    <property type="entry name" value="Peptidase S8/S53 domain"/>
    <property type="match status" value="1"/>
</dbReference>
<dbReference type="Gene3D" id="2.60.40.10">
    <property type="entry name" value="Immunoglobulins"/>
    <property type="match status" value="4"/>
</dbReference>
<dbReference type="PROSITE" id="PS00136">
    <property type="entry name" value="SUBTILASE_ASP"/>
    <property type="match status" value="1"/>
</dbReference>
<keyword evidence="4 6" id="KW-0720">Serine protease</keyword>
<dbReference type="PANTHER" id="PTHR43806:SF11">
    <property type="entry name" value="CEREVISIN-RELATED"/>
    <property type="match status" value="1"/>
</dbReference>
<evidence type="ECO:0000256" key="4">
    <source>
        <dbReference type="ARBA" id="ARBA00022825"/>
    </source>
</evidence>
<sequence length="1130" mass="120449">MRLSSTLCLITFLQFFSSQLNAVTDQPTIPQFVSNPLSDSTTNLASRQLLVKFREGSTSNLWNQILQPYEFTSTQSVYSPVKYLQAFNQQLASWQLVTFGNATRAGASFEALRNNPDIEYVAPNAAFQLQSLPNDLSPALWGLHNTGQDDGTSGADIDAELGWSIRYSAEDIVVAVIDTGIDYTHPDLAANMWVNEGEIPNNGIDDDGNGFVDDVHGYDFANKDADPMDTDSHGTHVAGIIGAEGNNGLGISGVTWKTKLMAIKVFADNSKAAYTADIVSGILYAADMGARISNNSYGAVFTDAVAEEIFNRPIADAVHYAREADMLFVAAAGNNGFSADESLKVTSPATIDSPNVISVAATTRADLRADFSNFGETGADIAAPGKDILSTVPGSEYASYSGTSMAAPFVSGAAALVAAQYPELSVEELRAVLVESAEPVEALAGITLSGGRLNLHSALTHIPSGHCPSHTATPMNHHLAGRAVYCAGSYINFCAAGSNEYIGTNYALEPVLLFESDPDFFSTTNLCAPSNTPPLLAGESQQQIYLREGETAPEPNLVATDLQDGDISTGISDSGAPQTGLAGYYLRRFSVADSSNLTAVPWIQKINVLANDAPPRLALLGPVCDFWWCDVALHSVGEPWQDPGYVGWDLLDGDLTDSVTYTPVDTSTLGVRAIRYTVSDSAGNETESGAFRLVGIADPELPLIEFENRPNGKSLHNSTPAERSTVRTYRRDNWEFDPSAYALDMKDGFQYLSLEAFNHNVDASHDGQYRVTAIFTDSDGNTAVAEQQVEIVTDTQPPVLTLNGADTIEIEIGDDFIDPGYRVEDDLDSYPRVTPGPDPDTYTEGAYTKTYQATDGSDNLSQVVQRTIHVVRSHWDHPPKRAGFGWSRVAPDTAHINASFIDVDDDIQTLELHYSDGNHGGTGQLAPASGISFDAPAHTFSASFTLIGPPGDYTFFVLARDAKGNESQTRAFTATLLPVPEPPVIESIALTVQGYDIRVSGTVSDLDGDAEELRVSSELSFTCSGVAEFECTATAPAAGDYSILIQAVDTAGNASALETLQARVSTACETAANTTHISAGRAVECGTLFTSSACAVGSGDALGSSSLWFPATSTLLESGPGYWEKVSICP</sequence>
<proteinExistence type="inferred from homology"/>
<feature type="signal peptide" evidence="8">
    <location>
        <begin position="1"/>
        <end position="22"/>
    </location>
</feature>
<evidence type="ECO:0000313" key="11">
    <source>
        <dbReference type="EMBL" id="AQQ67590.1"/>
    </source>
</evidence>
<dbReference type="OrthoDB" id="9790784at2"/>
<evidence type="ECO:0000259" key="9">
    <source>
        <dbReference type="Pfam" id="PF00082"/>
    </source>
</evidence>
<feature type="active site" description="Charge relay system" evidence="5 6">
    <location>
        <position position="178"/>
    </location>
</feature>
<feature type="domain" description="Peptidase S8/S53" evidence="9">
    <location>
        <begin position="171"/>
        <end position="438"/>
    </location>
</feature>
<dbReference type="InterPro" id="IPR032179">
    <property type="entry name" value="Cry22Aa_Ig-like"/>
</dbReference>
<dbReference type="Pfam" id="PF00082">
    <property type="entry name" value="Peptidase_S8"/>
    <property type="match status" value="1"/>
</dbReference>
<gene>
    <name evidence="11" type="ORF">Mag101_08010</name>
</gene>
<evidence type="ECO:0000256" key="7">
    <source>
        <dbReference type="RuleBase" id="RU003355"/>
    </source>
</evidence>
<evidence type="ECO:0000256" key="8">
    <source>
        <dbReference type="SAM" id="SignalP"/>
    </source>
</evidence>
<evidence type="ECO:0000256" key="1">
    <source>
        <dbReference type="ARBA" id="ARBA00011073"/>
    </source>
</evidence>
<reference evidence="11" key="1">
    <citation type="submission" date="2017-02" db="EMBL/GenBank/DDBJ databases">
        <title>Genome of Microbulbifer agarilyticus GP101.</title>
        <authorList>
            <person name="Jung J."/>
            <person name="Bae S.S."/>
            <person name="Baek K."/>
        </authorList>
    </citation>
    <scope>NUCLEOTIDE SEQUENCE [LARGE SCALE GENOMIC DNA]</scope>
    <source>
        <strain evidence="11">GP101</strain>
    </source>
</reference>
<evidence type="ECO:0000313" key="12">
    <source>
        <dbReference type="Proteomes" id="UP000188219"/>
    </source>
</evidence>
<dbReference type="EMBL" id="CP019650">
    <property type="protein sequence ID" value="AQQ67590.1"/>
    <property type="molecule type" value="Genomic_DNA"/>
</dbReference>
<dbReference type="InterPro" id="IPR023828">
    <property type="entry name" value="Peptidase_S8_Ser-AS"/>
</dbReference>
<dbReference type="CDD" id="cd07473">
    <property type="entry name" value="Peptidases_S8_Subtilisin_like"/>
    <property type="match status" value="1"/>
</dbReference>
<keyword evidence="12" id="KW-1185">Reference proteome</keyword>
<dbReference type="InterPro" id="IPR000209">
    <property type="entry name" value="Peptidase_S8/S53_dom"/>
</dbReference>
<keyword evidence="8" id="KW-0732">Signal</keyword>
<evidence type="ECO:0000259" key="10">
    <source>
        <dbReference type="Pfam" id="PF16403"/>
    </source>
</evidence>
<keyword evidence="3 6" id="KW-0378">Hydrolase</keyword>
<dbReference type="Proteomes" id="UP000188219">
    <property type="component" value="Chromosome"/>
</dbReference>
<dbReference type="InterPro" id="IPR036852">
    <property type="entry name" value="Peptidase_S8/S53_dom_sf"/>
</dbReference>